<reference evidence="1" key="1">
    <citation type="journal article" date="2023" name="Science">
        <title>Genome structures resolve the early diversification of teleost fishes.</title>
        <authorList>
            <person name="Parey E."/>
            <person name="Louis A."/>
            <person name="Montfort J."/>
            <person name="Bouchez O."/>
            <person name="Roques C."/>
            <person name="Iampietro C."/>
            <person name="Lluch J."/>
            <person name="Castinel A."/>
            <person name="Donnadieu C."/>
            <person name="Desvignes T."/>
            <person name="Floi Bucao C."/>
            <person name="Jouanno E."/>
            <person name="Wen M."/>
            <person name="Mejri S."/>
            <person name="Dirks R."/>
            <person name="Jansen H."/>
            <person name="Henkel C."/>
            <person name="Chen W.J."/>
            <person name="Zahm M."/>
            <person name="Cabau C."/>
            <person name="Klopp C."/>
            <person name="Thompson A.W."/>
            <person name="Robinson-Rechavi M."/>
            <person name="Braasch I."/>
            <person name="Lecointre G."/>
            <person name="Bobe J."/>
            <person name="Postlethwait J.H."/>
            <person name="Berthelot C."/>
            <person name="Roest Crollius H."/>
            <person name="Guiguen Y."/>
        </authorList>
    </citation>
    <scope>NUCLEOTIDE SEQUENCE</scope>
    <source>
        <strain evidence="1">WJC10195</strain>
    </source>
</reference>
<keyword evidence="2" id="KW-1185">Reference proteome</keyword>
<name>A0A9Q1JFX1_SYNKA</name>
<gene>
    <name evidence="1" type="ORF">SKAU_G00029620</name>
</gene>
<sequence length="173" mass="19338">MLSQQKDICWPFLILIEGLFMRRLMPQSASLNSFSETIRMRMPPPLSFISDTHGIATSQHAPVWLCSIAHCVLLHCAGDVGRRRRILRESAAQGQGKHHHSYHSERANRTGVENTDVTLGQHYSMLTGMRGVSPPPPDAPGFNWKPWRCPAACHGAPSRRYGFLGRCLPTALQ</sequence>
<comment type="caution">
    <text evidence="1">The sequence shown here is derived from an EMBL/GenBank/DDBJ whole genome shotgun (WGS) entry which is preliminary data.</text>
</comment>
<dbReference type="AlphaFoldDB" id="A0A9Q1JFX1"/>
<organism evidence="1 2">
    <name type="scientific">Synaphobranchus kaupii</name>
    <name type="common">Kaup's arrowtooth eel</name>
    <dbReference type="NCBI Taxonomy" id="118154"/>
    <lineage>
        <taxon>Eukaryota</taxon>
        <taxon>Metazoa</taxon>
        <taxon>Chordata</taxon>
        <taxon>Craniata</taxon>
        <taxon>Vertebrata</taxon>
        <taxon>Euteleostomi</taxon>
        <taxon>Actinopterygii</taxon>
        <taxon>Neopterygii</taxon>
        <taxon>Teleostei</taxon>
        <taxon>Anguilliformes</taxon>
        <taxon>Synaphobranchidae</taxon>
        <taxon>Synaphobranchus</taxon>
    </lineage>
</organism>
<evidence type="ECO:0000313" key="2">
    <source>
        <dbReference type="Proteomes" id="UP001152622"/>
    </source>
</evidence>
<accession>A0A9Q1JFX1</accession>
<protein>
    <submittedName>
        <fullName evidence="1">Uncharacterized protein</fullName>
    </submittedName>
</protein>
<proteinExistence type="predicted"/>
<dbReference type="EMBL" id="JAINUF010000001">
    <property type="protein sequence ID" value="KAJ8382184.1"/>
    <property type="molecule type" value="Genomic_DNA"/>
</dbReference>
<evidence type="ECO:0000313" key="1">
    <source>
        <dbReference type="EMBL" id="KAJ8382184.1"/>
    </source>
</evidence>
<dbReference type="Proteomes" id="UP001152622">
    <property type="component" value="Chromosome 1"/>
</dbReference>